<feature type="domain" description="Penicillin-binding protein transpeptidase" evidence="4">
    <location>
        <begin position="244"/>
        <end position="534"/>
    </location>
</feature>
<dbReference type="GO" id="GO:0071555">
    <property type="term" value="P:cell wall organization"/>
    <property type="evidence" value="ECO:0007669"/>
    <property type="project" value="TreeGrafter"/>
</dbReference>
<dbReference type="InterPro" id="IPR050515">
    <property type="entry name" value="Beta-lactam/transpept"/>
</dbReference>
<dbReference type="GO" id="GO:0051301">
    <property type="term" value="P:cell division"/>
    <property type="evidence" value="ECO:0007669"/>
    <property type="project" value="UniProtKB-KW"/>
</dbReference>
<reference evidence="5 6" key="1">
    <citation type="submission" date="2015-09" db="EMBL/GenBank/DDBJ databases">
        <authorList>
            <consortium name="Pathogen Informatics"/>
        </authorList>
    </citation>
    <scope>NUCLEOTIDE SEQUENCE [LARGE SCALE GENOMIC DNA]</scope>
    <source>
        <strain evidence="5 6">2789STDY5834856</strain>
    </source>
</reference>
<keyword evidence="5" id="KW-0132">Cell division</keyword>
<feature type="transmembrane region" description="Helical" evidence="3">
    <location>
        <begin position="12"/>
        <end position="31"/>
    </location>
</feature>
<dbReference type="Gene3D" id="3.40.710.10">
    <property type="entry name" value="DD-peptidase/beta-lactamase superfamily"/>
    <property type="match status" value="1"/>
</dbReference>
<dbReference type="GO" id="GO:0008658">
    <property type="term" value="F:penicillin binding"/>
    <property type="evidence" value="ECO:0007669"/>
    <property type="project" value="InterPro"/>
</dbReference>
<protein>
    <submittedName>
        <fullName evidence="5">Cell division protein FtsI/penicillin-binding protein 2</fullName>
    </submittedName>
</protein>
<accession>A0A173YQ63</accession>
<evidence type="ECO:0000256" key="1">
    <source>
        <dbReference type="ARBA" id="ARBA00004370"/>
    </source>
</evidence>
<evidence type="ECO:0000256" key="3">
    <source>
        <dbReference type="SAM" id="Phobius"/>
    </source>
</evidence>
<keyword evidence="2 3" id="KW-0472">Membrane</keyword>
<evidence type="ECO:0000256" key="2">
    <source>
        <dbReference type="ARBA" id="ARBA00023136"/>
    </source>
</evidence>
<evidence type="ECO:0000259" key="4">
    <source>
        <dbReference type="Pfam" id="PF00905"/>
    </source>
</evidence>
<dbReference type="Pfam" id="PF00905">
    <property type="entry name" value="Transpeptidase"/>
    <property type="match status" value="1"/>
</dbReference>
<dbReference type="OrthoDB" id="2985542at2"/>
<dbReference type="PANTHER" id="PTHR30627:SF1">
    <property type="entry name" value="PEPTIDOGLYCAN D,D-TRANSPEPTIDASE FTSI"/>
    <property type="match status" value="1"/>
</dbReference>
<keyword evidence="5" id="KW-0131">Cell cycle</keyword>
<dbReference type="Proteomes" id="UP000095594">
    <property type="component" value="Unassembled WGS sequence"/>
</dbReference>
<dbReference type="PANTHER" id="PTHR30627">
    <property type="entry name" value="PEPTIDOGLYCAN D,D-TRANSPEPTIDASE"/>
    <property type="match status" value="1"/>
</dbReference>
<gene>
    <name evidence="5" type="primary">ponA_1</name>
    <name evidence="5" type="ORF">ERS852471_00280</name>
</gene>
<dbReference type="InterPro" id="IPR012338">
    <property type="entry name" value="Beta-lactam/transpept-like"/>
</dbReference>
<evidence type="ECO:0000313" key="6">
    <source>
        <dbReference type="Proteomes" id="UP000095594"/>
    </source>
</evidence>
<keyword evidence="3" id="KW-1133">Transmembrane helix</keyword>
<organism evidence="5 6">
    <name type="scientific">Clostridium disporicum</name>
    <dbReference type="NCBI Taxonomy" id="84024"/>
    <lineage>
        <taxon>Bacteria</taxon>
        <taxon>Bacillati</taxon>
        <taxon>Bacillota</taxon>
        <taxon>Clostridia</taxon>
        <taxon>Eubacteriales</taxon>
        <taxon>Clostridiaceae</taxon>
        <taxon>Clostridium</taxon>
    </lineage>
</organism>
<dbReference type="EMBL" id="CYZX01000002">
    <property type="protein sequence ID" value="CUN65346.1"/>
    <property type="molecule type" value="Genomic_DNA"/>
</dbReference>
<name>A0A173YQ63_9CLOT</name>
<dbReference type="RefSeq" id="WP_084758924.1">
    <property type="nucleotide sequence ID" value="NZ_CABIXQ010000002.1"/>
</dbReference>
<dbReference type="InterPro" id="IPR001460">
    <property type="entry name" value="PCN-bd_Tpept"/>
</dbReference>
<sequence>MYKHVIDKRRIIFILIIYASVLILLSVRLYFLQVRPSTQVQGELQNHQIETLAELNYRILDTNGKDLLRYKKKYVLVIDSKPFQLNNYEETLEDLLALNFIMKSEDPDFNYSDIIALNGKTYYDEITEETYNKIKKLDNIKGIYLYVYDMIDRDEGWRIENFISNITEDNAVEGSFQREILDIVENNEYPSISFNLDQKANYTESVLNYGENNKNLKLTINKEWEEKIRKVILDDSYSFLDNIGVVLLESETGKIRAMVQKDESKANVNLGIGTIGYEPGSIFKVLTEAIGLDLGKISSSSTFTCEGKICTKLGEPYAHGTLTVDEALQVSCNDIFAKVGELAGYENMIKYTEKLGLYQKVLGLSGENKEEAAGIKATYEDGISNFSIGQCVTVTPLQIAGAINAVVNDGIYIKPTIIDSIIDNDDNEVEHIDIEGNRVFSETTAKIVQDSMTNVIWKGTGYEAKVEGIKQGGKTGTSTGEGGKTNHGWFAGYFEMDGKKYTLLVVAPNIGDSHPDGRELGGGNTGAPIFRQIINSLNSNN</sequence>
<dbReference type="AlphaFoldDB" id="A0A173YQ63"/>
<evidence type="ECO:0000313" key="5">
    <source>
        <dbReference type="EMBL" id="CUN65346.1"/>
    </source>
</evidence>
<proteinExistence type="predicted"/>
<dbReference type="GO" id="GO:0005886">
    <property type="term" value="C:plasma membrane"/>
    <property type="evidence" value="ECO:0007669"/>
    <property type="project" value="TreeGrafter"/>
</dbReference>
<keyword evidence="3" id="KW-0812">Transmembrane</keyword>
<dbReference type="SUPFAM" id="SSF56601">
    <property type="entry name" value="beta-lactamase/transpeptidase-like"/>
    <property type="match status" value="1"/>
</dbReference>
<comment type="subcellular location">
    <subcellularLocation>
        <location evidence="1">Membrane</location>
    </subcellularLocation>
</comment>